<dbReference type="EMBL" id="AP014545">
    <property type="protein sequence ID" value="BBB26812.1"/>
    <property type="molecule type" value="Genomic_DNA"/>
</dbReference>
<dbReference type="OrthoDB" id="7462971at2"/>
<dbReference type="KEGG" id="ajp:AMJAP_2221"/>
<accession>A0A7R6PB89</accession>
<reference evidence="1 2" key="1">
    <citation type="journal article" date="2008" name="Int. J. Syst. Evol. Microbiol.">
        <title>Amphritea japonica sp. nov. and Amphritea balenae sp. nov., isolated from the sediment adjacent to sperm whale carcasses off Kagoshima, Japan.</title>
        <authorList>
            <person name="Miyazaki M."/>
            <person name="Nogi Y."/>
            <person name="Fujiwara Y."/>
            <person name="Kawato M."/>
            <person name="Nagahama T."/>
            <person name="Kubokawa K."/>
            <person name="Horikoshi K."/>
        </authorList>
    </citation>
    <scope>NUCLEOTIDE SEQUENCE [LARGE SCALE GENOMIC DNA]</scope>
    <source>
        <strain evidence="1 2">ATCC BAA-1530</strain>
    </source>
</reference>
<organism evidence="1 2">
    <name type="scientific">Amphritea japonica ATCC BAA-1530</name>
    <dbReference type="NCBI Taxonomy" id="1278309"/>
    <lineage>
        <taxon>Bacteria</taxon>
        <taxon>Pseudomonadati</taxon>
        <taxon>Pseudomonadota</taxon>
        <taxon>Gammaproteobacteria</taxon>
        <taxon>Oceanospirillales</taxon>
        <taxon>Oceanospirillaceae</taxon>
        <taxon>Amphritea</taxon>
    </lineage>
</organism>
<evidence type="ECO:0000313" key="2">
    <source>
        <dbReference type="Proteomes" id="UP000595663"/>
    </source>
</evidence>
<dbReference type="Proteomes" id="UP000595663">
    <property type="component" value="Chromosome"/>
</dbReference>
<dbReference type="AlphaFoldDB" id="A0A7R6PB89"/>
<dbReference type="RefSeq" id="WP_019620399.1">
    <property type="nucleotide sequence ID" value="NZ_AP014545.1"/>
</dbReference>
<keyword evidence="2" id="KW-1185">Reference proteome</keyword>
<evidence type="ECO:0000313" key="1">
    <source>
        <dbReference type="EMBL" id="BBB26812.1"/>
    </source>
</evidence>
<sequence length="374" mass="42200">MDDLNQQIVDAGNWWFNPWWLEDRWYSPGATVQKVDIVEAIELLKTVLTKEWVMSLGDDPFRHCFIQLIHFGKGLSQLSNIYQQAKKLRLALELDGHESIIDSYKRVEQAGSAKLELFMAYVMSETGYDVSFIKAKPKKGRTPDILVDLQGNRFVVECKSLQDSVTEQWFDDYVSEFGRLVMFLIPTGYEVAYRPIDIELDPSDYGYPNYGSYKLAATVDALPIIQKLKQIGPFTPKYQYHDLGSKGELYIAPSGVGLTGRMAIPEITQAFVSRRLLSNGVKKAAAQILEYGLPGMVSVFYTSPPDIGVLKCDLLKLFAADIDAYKLVIGVLIFPAQNILRYIQPIWVSNPYADNKAEDFGLPSLLSKELDPLV</sequence>
<name>A0A7R6PB89_9GAMM</name>
<gene>
    <name evidence="1" type="ORF">AMJAP_2221</name>
</gene>
<proteinExistence type="predicted"/>
<protein>
    <submittedName>
        <fullName evidence="1">Uncharacterized protein</fullName>
    </submittedName>
</protein>